<proteinExistence type="predicted"/>
<name>A0ABU9B9Q9_9BURK</name>
<protein>
    <recommendedName>
        <fullName evidence="4">Carboxypeptidase regulatory-like domain-containing protein</fullName>
    </recommendedName>
</protein>
<dbReference type="Proteomes" id="UP001368500">
    <property type="component" value="Unassembled WGS sequence"/>
</dbReference>
<feature type="region of interest" description="Disordered" evidence="1">
    <location>
        <begin position="50"/>
        <end position="73"/>
    </location>
</feature>
<reference evidence="2 3" key="1">
    <citation type="submission" date="2024-04" db="EMBL/GenBank/DDBJ databases">
        <title>Novel species of the genus Ideonella isolated from streams.</title>
        <authorList>
            <person name="Lu H."/>
        </authorList>
    </citation>
    <scope>NUCLEOTIDE SEQUENCE [LARGE SCALE GENOMIC DNA]</scope>
    <source>
        <strain evidence="2 3">BYS139W</strain>
    </source>
</reference>
<feature type="region of interest" description="Disordered" evidence="1">
    <location>
        <begin position="1"/>
        <end position="27"/>
    </location>
</feature>
<evidence type="ECO:0000256" key="1">
    <source>
        <dbReference type="SAM" id="MobiDB-lite"/>
    </source>
</evidence>
<evidence type="ECO:0000313" key="3">
    <source>
        <dbReference type="Proteomes" id="UP001368500"/>
    </source>
</evidence>
<evidence type="ECO:0008006" key="4">
    <source>
        <dbReference type="Google" id="ProtNLM"/>
    </source>
</evidence>
<organism evidence="2 3">
    <name type="scientific">Pseudaquabacterium rugosum</name>
    <dbReference type="NCBI Taxonomy" id="2984194"/>
    <lineage>
        <taxon>Bacteria</taxon>
        <taxon>Pseudomonadati</taxon>
        <taxon>Pseudomonadota</taxon>
        <taxon>Betaproteobacteria</taxon>
        <taxon>Burkholderiales</taxon>
        <taxon>Sphaerotilaceae</taxon>
        <taxon>Pseudaquabacterium</taxon>
    </lineage>
</organism>
<gene>
    <name evidence="2" type="ORF">AACH11_11750</name>
</gene>
<feature type="compositionally biased region" description="Polar residues" evidence="1">
    <location>
        <begin position="14"/>
        <end position="26"/>
    </location>
</feature>
<feature type="compositionally biased region" description="Polar residues" evidence="1">
    <location>
        <begin position="55"/>
        <end position="64"/>
    </location>
</feature>
<keyword evidence="3" id="KW-1185">Reference proteome</keyword>
<evidence type="ECO:0000313" key="2">
    <source>
        <dbReference type="EMBL" id="MEK8026636.1"/>
    </source>
</evidence>
<dbReference type="EMBL" id="JBBUTF010000009">
    <property type="protein sequence ID" value="MEK8026636.1"/>
    <property type="molecule type" value="Genomic_DNA"/>
</dbReference>
<accession>A0ABU9B9Q9</accession>
<sequence length="801" mass="83998">MHHPLPFPRRAVASASQPARTPTRTRGLTVGMTLSLSALLLSACGGGGSEPAAVSTGSGSSLVNGTAAGTSTATTTAGTLQVSGRVLNVGYLGATQVCLDTDDDGACGSSEPSTTSAADGRYSLSVPTGQRGASLLAVVRPASTDSAASTDAPLTVQQGWTLSSLLEYEDNPSAVSINISPLTTVYYARIRAAGRNRLSNQIAVFTRIVHETNVDTETGALKVPVDFDYVAAPRDGLPARLRAMHGVLDTRAATAGAPLSMLMTTALHASWYNTYTAPTTAAAGIAADATRIASFASTSTSSAEYYIAQDYHYFRPHSPAALRLREGLTETAGFVRQTGSHVLSYLDRRGTELDNGSIVYRLARWAAGVWTTLVVEETPSITLNASGTAVLQGSTDHLKARTITAIDGNRVTFTSPHGSARFGFDIADSPGTNFFINEWVDEQGSYSVFYNGTAPATATVSAAPSACNRIYQRTASGVVNTASANNTSSTTGLGTGTTASTWYATCFDYYLAEYYDLVKGDLGLTYQNTALPGANFYDATLRGSLLSAPARSTCVNPSPNAVDAIPSDRRLASVTTLGASHCNWALDTAGGHTVADLFRTDGVAINSWSKYYGTTSFTTSGVTTARTAGTAEQAGLPQQLTLKLVREGNATSGSGTLTSPYGAWTATSYTETTETIRWKISDENPNLVLVWWPFRDSGDPRVKSGLASDGSTSPTAPVLPAGQFGGATLDGNTFSAAPATHTAPNYRKLALMVVDGHIVSGQYYGSGYTYTERYFTVPAMEQGMAALEYIFGKLRSAGFTD</sequence>
<comment type="caution">
    <text evidence="2">The sequence shown here is derived from an EMBL/GenBank/DDBJ whole genome shotgun (WGS) entry which is preliminary data.</text>
</comment>
<dbReference type="RefSeq" id="WP_341374421.1">
    <property type="nucleotide sequence ID" value="NZ_JBBUTF010000009.1"/>
</dbReference>